<proteinExistence type="predicted"/>
<dbReference type="EMBL" id="CABVII010000037">
    <property type="protein sequence ID" value="VVP52924.1"/>
    <property type="molecule type" value="Genomic_DNA"/>
</dbReference>
<evidence type="ECO:0000313" key="2">
    <source>
        <dbReference type="Proteomes" id="UP000385207"/>
    </source>
</evidence>
<gene>
    <name evidence="1" type="ORF">PS862_05504</name>
</gene>
<sequence length="228" mass="25805">MHDQGLDKVHDFFIIGCFLLVVFAACWLAFEAGSAHQVMRRFGGIEVVGDWSVTPSGADNLYVRAVSLRPQQDIVYDMRALQPCTEYTRECMVQEAAAINLQMISTGMVLKDVDEFFEKYKPSVESFDDGCPAVYETTAIIKENEVLSRLPVERRRIAAQEVMEKIKNDGGLTYSLVTPECRSFFREKPYMARAYTLYLALIMHRAEGAFSASWVFLAVLPEMRSGAR</sequence>
<name>A0A5E6WA21_PSEFL</name>
<reference evidence="1 2" key="1">
    <citation type="submission" date="2019-09" db="EMBL/GenBank/DDBJ databases">
        <authorList>
            <person name="Chandra G."/>
            <person name="Truman W A."/>
        </authorList>
    </citation>
    <scope>NUCLEOTIDE SEQUENCE [LARGE SCALE GENOMIC DNA]</scope>
    <source>
        <strain evidence="1">PS862</strain>
    </source>
</reference>
<dbReference type="AlphaFoldDB" id="A0A5E6WA21"/>
<protein>
    <submittedName>
        <fullName evidence="1">Uncharacterized protein</fullName>
    </submittedName>
</protein>
<accession>A0A5E6WA21</accession>
<organism evidence="1 2">
    <name type="scientific">Pseudomonas fluorescens</name>
    <dbReference type="NCBI Taxonomy" id="294"/>
    <lineage>
        <taxon>Bacteria</taxon>
        <taxon>Pseudomonadati</taxon>
        <taxon>Pseudomonadota</taxon>
        <taxon>Gammaproteobacteria</taxon>
        <taxon>Pseudomonadales</taxon>
        <taxon>Pseudomonadaceae</taxon>
        <taxon>Pseudomonas</taxon>
    </lineage>
</organism>
<dbReference type="Proteomes" id="UP000385207">
    <property type="component" value="Unassembled WGS sequence"/>
</dbReference>
<evidence type="ECO:0000313" key="1">
    <source>
        <dbReference type="EMBL" id="VVP52924.1"/>
    </source>
</evidence>